<accession>A0A967ASJ6</accession>
<sequence>MHIDFPNSIELLTHASENKRYQRLIAQLEKDFVLANVSIDLGLGMRPEDLKATLQEKIYQLIMERFNEYLNLLYVIDVPERFFKEIQVTDVVEVADQVSFLILKRELQKVYLKEKFSA</sequence>
<name>A0A967ASJ6_9FLAO</name>
<dbReference type="EMBL" id="VIKU02000001">
    <property type="protein sequence ID" value="NHF58435.1"/>
    <property type="molecule type" value="Genomic_DNA"/>
</dbReference>
<reference evidence="1" key="1">
    <citation type="submission" date="2019-07" db="EMBL/GenBank/DDBJ databases">
        <authorList>
            <person name="De-Chao Zhang Q."/>
        </authorList>
    </citation>
    <scope>NUCLEOTIDE SEQUENCE</scope>
    <source>
        <strain evidence="1">TP-CH-4</strain>
    </source>
</reference>
<evidence type="ECO:0000313" key="1">
    <source>
        <dbReference type="EMBL" id="NHF58435.1"/>
    </source>
</evidence>
<proteinExistence type="predicted"/>
<organism evidence="1 2">
    <name type="scientific">Pelagihabitans pacificus</name>
    <dbReference type="NCBI Taxonomy" id="2696054"/>
    <lineage>
        <taxon>Bacteria</taxon>
        <taxon>Pseudomonadati</taxon>
        <taxon>Bacteroidota</taxon>
        <taxon>Flavobacteriia</taxon>
        <taxon>Flavobacteriales</taxon>
        <taxon>Flavobacteriaceae</taxon>
        <taxon>Pelagihabitans</taxon>
    </lineage>
</organism>
<dbReference type="Proteomes" id="UP000707206">
    <property type="component" value="Unassembled WGS sequence"/>
</dbReference>
<evidence type="ECO:0000313" key="2">
    <source>
        <dbReference type="Proteomes" id="UP000707206"/>
    </source>
</evidence>
<reference evidence="1" key="2">
    <citation type="submission" date="2020-03" db="EMBL/GenBank/DDBJ databases">
        <title>Flavobacteriaceae bacterium strain TP-CH-4, a member of the family Flavobacteriaceae isolated from a deep-sea seamount.</title>
        <authorList>
            <person name="Zhang D.-C."/>
        </authorList>
    </citation>
    <scope>NUCLEOTIDE SEQUENCE</scope>
    <source>
        <strain evidence="1">TP-CH-4</strain>
    </source>
</reference>
<keyword evidence="2" id="KW-1185">Reference proteome</keyword>
<dbReference type="RefSeq" id="WP_152572929.1">
    <property type="nucleotide sequence ID" value="NZ_VIKU02000001.1"/>
</dbReference>
<dbReference type="AlphaFoldDB" id="A0A967ASJ6"/>
<protein>
    <submittedName>
        <fullName evidence="1">Uncharacterized protein</fullName>
    </submittedName>
</protein>
<comment type="caution">
    <text evidence="1">The sequence shown here is derived from an EMBL/GenBank/DDBJ whole genome shotgun (WGS) entry which is preliminary data.</text>
</comment>
<gene>
    <name evidence="1" type="ORF">FK220_003735</name>
</gene>